<feature type="signal peptide" evidence="1">
    <location>
        <begin position="1"/>
        <end position="22"/>
    </location>
</feature>
<accession>A0A370TK21</accession>
<dbReference type="GeneID" id="43599329"/>
<sequence>MKLRSLRPGLLAILAAVAPVQGDDCKKGYTLCAPAGASSTTAPQIGSPEFQNLLTDLISSSLPPSSSNAKRASASLCCVSTLSCLTLANLAIPFCYDRFTTNFLLPDNSFGTVASGQYSSNNGDQANLLSGDYTLANGQKGNIYADNPSAKPNTATLALPSQFTASGVGSAIPATALGGLVTLTYTTTLPGTTIPGTTVSPTTISESIISTTTVLPQTISTKVADSLVVSTVLDSSTIISTAAPTTIQGTTRGASTIPGAVTTVTTTQLAPAATTSKKGGASMARGDAFNSLASLVIMIGLLLCYP</sequence>
<organism evidence="2 3">
    <name type="scientific">Venustampulla echinocandica</name>
    <dbReference type="NCBI Taxonomy" id="2656787"/>
    <lineage>
        <taxon>Eukaryota</taxon>
        <taxon>Fungi</taxon>
        <taxon>Dikarya</taxon>
        <taxon>Ascomycota</taxon>
        <taxon>Pezizomycotina</taxon>
        <taxon>Leotiomycetes</taxon>
        <taxon>Helotiales</taxon>
        <taxon>Pleuroascaceae</taxon>
        <taxon>Venustampulla</taxon>
    </lineage>
</organism>
<evidence type="ECO:0000313" key="2">
    <source>
        <dbReference type="EMBL" id="RDL35868.1"/>
    </source>
</evidence>
<evidence type="ECO:0000256" key="1">
    <source>
        <dbReference type="SAM" id="SignalP"/>
    </source>
</evidence>
<dbReference type="RefSeq" id="XP_031868524.1">
    <property type="nucleotide sequence ID" value="XM_032015103.1"/>
</dbReference>
<keyword evidence="1" id="KW-0732">Signal</keyword>
<feature type="chain" id="PRO_5017027619" evidence="1">
    <location>
        <begin position="23"/>
        <end position="306"/>
    </location>
</feature>
<comment type="caution">
    <text evidence="2">The sequence shown here is derived from an EMBL/GenBank/DDBJ whole genome shotgun (WGS) entry which is preliminary data.</text>
</comment>
<dbReference type="Proteomes" id="UP000254866">
    <property type="component" value="Unassembled WGS sequence"/>
</dbReference>
<proteinExistence type="predicted"/>
<dbReference type="OrthoDB" id="3438781at2759"/>
<dbReference type="AlphaFoldDB" id="A0A370TK21"/>
<name>A0A370TK21_9HELO</name>
<evidence type="ECO:0000313" key="3">
    <source>
        <dbReference type="Proteomes" id="UP000254866"/>
    </source>
</evidence>
<keyword evidence="3" id="KW-1185">Reference proteome</keyword>
<reference evidence="2 3" key="1">
    <citation type="journal article" date="2018" name="IMA Fungus">
        <title>IMA Genome-F 9: Draft genome sequence of Annulohypoxylon stygium, Aspergillus mulundensis, Berkeleyomyces basicola (syn. Thielaviopsis basicola), Ceratocystis smalleyi, two Cercospora beticola strains, Coleophoma cylindrospora, Fusarium fracticaudum, Phialophora cf. hyalina, and Morchella septimelata.</title>
        <authorList>
            <person name="Wingfield B.D."/>
            <person name="Bills G.F."/>
            <person name="Dong Y."/>
            <person name="Huang W."/>
            <person name="Nel W.J."/>
            <person name="Swalarsk-Parry B.S."/>
            <person name="Vaghefi N."/>
            <person name="Wilken P.M."/>
            <person name="An Z."/>
            <person name="de Beer Z.W."/>
            <person name="De Vos L."/>
            <person name="Chen L."/>
            <person name="Duong T.A."/>
            <person name="Gao Y."/>
            <person name="Hammerbacher A."/>
            <person name="Kikkert J.R."/>
            <person name="Li Y."/>
            <person name="Li H."/>
            <person name="Li K."/>
            <person name="Li Q."/>
            <person name="Liu X."/>
            <person name="Ma X."/>
            <person name="Naidoo K."/>
            <person name="Pethybridge S.J."/>
            <person name="Sun J."/>
            <person name="Steenkamp E.T."/>
            <person name="van der Nest M.A."/>
            <person name="van Wyk S."/>
            <person name="Wingfield M.J."/>
            <person name="Xiong C."/>
            <person name="Yue Q."/>
            <person name="Zhang X."/>
        </authorList>
    </citation>
    <scope>NUCLEOTIDE SEQUENCE [LARGE SCALE GENOMIC DNA]</scope>
    <source>
        <strain evidence="2 3">BP 5553</strain>
    </source>
</reference>
<dbReference type="EMBL" id="NPIC01000005">
    <property type="protein sequence ID" value="RDL35868.1"/>
    <property type="molecule type" value="Genomic_DNA"/>
</dbReference>
<protein>
    <submittedName>
        <fullName evidence="2">Uncharacterized protein</fullName>
    </submittedName>
</protein>
<gene>
    <name evidence="2" type="ORF">BP5553_06480</name>
</gene>